<keyword evidence="2 4" id="KW-0479">Metal-binding</keyword>
<dbReference type="InterPro" id="IPR011042">
    <property type="entry name" value="6-blade_b-propeller_TolB-like"/>
</dbReference>
<evidence type="ECO:0000256" key="5">
    <source>
        <dbReference type="SAM" id="SignalP"/>
    </source>
</evidence>
<dbReference type="PROSITE" id="PS51007">
    <property type="entry name" value="CYTC"/>
    <property type="match status" value="1"/>
</dbReference>
<dbReference type="KEGG" id="luo:HHL09_06775"/>
<dbReference type="Gene3D" id="2.120.10.30">
    <property type="entry name" value="TolB, C-terminal domain"/>
    <property type="match status" value="1"/>
</dbReference>
<dbReference type="Gene3D" id="2.60.120.560">
    <property type="entry name" value="Exo-inulinase, domain 1"/>
    <property type="match status" value="1"/>
</dbReference>
<dbReference type="Proteomes" id="UP000501812">
    <property type="component" value="Chromosome"/>
</dbReference>
<dbReference type="SUPFAM" id="SSF49785">
    <property type="entry name" value="Galactose-binding domain-like"/>
    <property type="match status" value="1"/>
</dbReference>
<dbReference type="GO" id="GO:0020037">
    <property type="term" value="F:heme binding"/>
    <property type="evidence" value="ECO:0007669"/>
    <property type="project" value="InterPro"/>
</dbReference>
<reference evidence="7 8" key="1">
    <citation type="submission" date="2020-04" db="EMBL/GenBank/DDBJ databases">
        <title>Luteolibacter sp. G-1-1-1 isolated from soil.</title>
        <authorList>
            <person name="Dahal R.H."/>
        </authorList>
    </citation>
    <scope>NUCLEOTIDE SEQUENCE [LARGE SCALE GENOMIC DNA]</scope>
    <source>
        <strain evidence="7 8">G-1-1-1</strain>
    </source>
</reference>
<keyword evidence="1 4" id="KW-0349">Heme</keyword>
<feature type="domain" description="Cytochrome c" evidence="6">
    <location>
        <begin position="1067"/>
        <end position="1204"/>
    </location>
</feature>
<dbReference type="GO" id="GO:0009055">
    <property type="term" value="F:electron transfer activity"/>
    <property type="evidence" value="ECO:0007669"/>
    <property type="project" value="InterPro"/>
</dbReference>
<feature type="signal peptide" evidence="5">
    <location>
        <begin position="1"/>
        <end position="26"/>
    </location>
</feature>
<evidence type="ECO:0000256" key="4">
    <source>
        <dbReference type="PROSITE-ProRule" id="PRU00433"/>
    </source>
</evidence>
<dbReference type="InterPro" id="IPR011041">
    <property type="entry name" value="Quinoprot_gluc/sorb_DH_b-prop"/>
</dbReference>
<dbReference type="PANTHER" id="PTHR33546">
    <property type="entry name" value="LARGE, MULTIFUNCTIONAL SECRETED PROTEIN-RELATED"/>
    <property type="match status" value="1"/>
</dbReference>
<dbReference type="Pfam" id="PF00034">
    <property type="entry name" value="Cytochrom_C"/>
    <property type="match status" value="1"/>
</dbReference>
<dbReference type="InterPro" id="IPR009056">
    <property type="entry name" value="Cyt_c-like_dom"/>
</dbReference>
<dbReference type="AlphaFoldDB" id="A0A858RF72"/>
<keyword evidence="5" id="KW-0732">Signal</keyword>
<dbReference type="Gene3D" id="1.10.760.10">
    <property type="entry name" value="Cytochrome c-like domain"/>
    <property type="match status" value="1"/>
</dbReference>
<keyword evidence="3 4" id="KW-0408">Iron</keyword>
<evidence type="ECO:0000256" key="1">
    <source>
        <dbReference type="ARBA" id="ARBA00022617"/>
    </source>
</evidence>
<gene>
    <name evidence="7" type="ORF">HHL09_06775</name>
</gene>
<protein>
    <submittedName>
        <fullName evidence="7">DUF1080 domain-containing protein</fullName>
    </submittedName>
</protein>
<accession>A0A858RF72</accession>
<keyword evidence="8" id="KW-1185">Reference proteome</keyword>
<dbReference type="Pfam" id="PF06439">
    <property type="entry name" value="3keto-disac_hyd"/>
    <property type="match status" value="1"/>
</dbReference>
<dbReference type="InterPro" id="IPR013427">
    <property type="entry name" value="Haem-bd_dom_put"/>
</dbReference>
<dbReference type="InterPro" id="IPR036909">
    <property type="entry name" value="Cyt_c-like_dom_sf"/>
</dbReference>
<dbReference type="InterPro" id="IPR010496">
    <property type="entry name" value="AL/BT2_dom"/>
</dbReference>
<feature type="chain" id="PRO_5032472757" evidence="5">
    <location>
        <begin position="27"/>
        <end position="1204"/>
    </location>
</feature>
<evidence type="ECO:0000256" key="3">
    <source>
        <dbReference type="ARBA" id="ARBA00023004"/>
    </source>
</evidence>
<dbReference type="GO" id="GO:0016787">
    <property type="term" value="F:hydrolase activity"/>
    <property type="evidence" value="ECO:0007669"/>
    <property type="project" value="InterPro"/>
</dbReference>
<dbReference type="NCBIfam" id="TIGR02603">
    <property type="entry name" value="CxxCH_TIGR02603"/>
    <property type="match status" value="1"/>
</dbReference>
<name>A0A858RF72_9BACT</name>
<organism evidence="7 8">
    <name type="scientific">Luteolibacter luteus</name>
    <dbReference type="NCBI Taxonomy" id="2728835"/>
    <lineage>
        <taxon>Bacteria</taxon>
        <taxon>Pseudomonadati</taxon>
        <taxon>Verrucomicrobiota</taxon>
        <taxon>Verrucomicrobiia</taxon>
        <taxon>Verrucomicrobiales</taxon>
        <taxon>Verrucomicrobiaceae</taxon>
        <taxon>Luteolibacter</taxon>
    </lineage>
</organism>
<dbReference type="RefSeq" id="WP_169453811.1">
    <property type="nucleotide sequence ID" value="NZ_CP051774.1"/>
</dbReference>
<evidence type="ECO:0000313" key="7">
    <source>
        <dbReference type="EMBL" id="QJE95497.1"/>
    </source>
</evidence>
<dbReference type="PANTHER" id="PTHR33546:SF1">
    <property type="entry name" value="LARGE, MULTIFUNCTIONAL SECRETED PROTEIN"/>
    <property type="match status" value="1"/>
</dbReference>
<evidence type="ECO:0000256" key="2">
    <source>
        <dbReference type="ARBA" id="ARBA00022723"/>
    </source>
</evidence>
<dbReference type="InterPro" id="IPR008979">
    <property type="entry name" value="Galactose-bd-like_sf"/>
</dbReference>
<proteinExistence type="predicted"/>
<sequence length="1204" mass="131791">MHAHRRPSARSLILFSSLLLSVAGSAQEWKPLFNGKDLSGWKGDPKLWRVDQGTLVGETDQDGKKIPANTFLIWQGGEPGDFELEYEARVTGENNSGVQYRSRTIDPAKFSVGGYQMDLHPDAKYLGMLYEEQGRGIACESGQSVELAATPKVVGQLDRPPVKLSDWNSYRIVASGDTLKHFINGKQVAEIKDVDASKRSLKGVIALQLHAGPAMKAEFKNLRIRPVAGKPVAASSAAKAPRIAEPTAQWIWQNGSPGAGQKSFFRREFPLPRDIVTASVTVTCDNWQRTWVNGKDLGWTSEWAAPASHDVTKLIRPGAANVIAVEGRNEDSQGGMALRFSATLKDGKKIFLVTDDKWVTSLEGKRGWQEDRFNSRDWTPAVAVAKMGDPPWGEVIAPEGSANGAPEDVTADFLVAKDFKVERLYKVPNVQGSWVAMTVDGNGKLLCSDQYGKIYRVTPPAGPDDETVVTPTAIPLSGAHGLLWHQGVLYVTVNEGNDQSGVWKVTDTDRDGEPDKPELIKAVNGRGEHGPHALVPSPDGQWIYFVAGNFTDFPEMETLMPKVWAEDQLLPRRPDAKGHAHDRMAPGGWVARFKPDGSKWELFASGFRNTYDIAFNTQGDLFGYDSDMEWDLGMPWYRPTRVCHIVPGAEFGWRHGTGPWPAYYEDSMPPQVDLGPGSPTGLLSGRGAKFPEKYQKAIYAFDWTYATIHAIHLTPDGEGYKAEREEFVAGTGMPLTDAAIGKDGAMYFLTGGRRTASSLWRVTYAGQETTTPVPQQKKELTLANKAGAWEGMGSADRIKRFESRVAVEAAGPAAISSQLVRETNPWQVIGGSMALARTGSKNDKATIVKALGGLDWASLDNAQKINWLRACGLAFARQGEPSDAERDAVLAKIDNAFPSNQADLDRELCRMLCYLQAPGIVGRTLALMDTTGPSPAPDWLATAKRNAQYGGAIEKMIANLPPAQVIHYIYCLRVVKGPWSEDERKRFFAWFDKLLQKSGGESYAGFIVDLRKQTLETCTPQEREWIGKMAPTATANPLADLPPVKGPGREWTVSDVERLAASGLEGRDKDNGKKMFQASLCAACHRFDGAGGSAGPDLTAVAGRFSIRDLAEAIIEPSKVVSDQYAFDTIIKKDGSQVVGKLIEEKDEHWIVATSPFDFSATMEVERSQIKDIKPSPVSPMPAGMINRLNADELKDLLAYLLGK</sequence>
<evidence type="ECO:0000259" key="6">
    <source>
        <dbReference type="PROSITE" id="PS51007"/>
    </source>
</evidence>
<dbReference type="EMBL" id="CP051774">
    <property type="protein sequence ID" value="QJE95497.1"/>
    <property type="molecule type" value="Genomic_DNA"/>
</dbReference>
<dbReference type="SUPFAM" id="SSF46626">
    <property type="entry name" value="Cytochrome c"/>
    <property type="match status" value="1"/>
</dbReference>
<dbReference type="GO" id="GO:0046872">
    <property type="term" value="F:metal ion binding"/>
    <property type="evidence" value="ECO:0007669"/>
    <property type="project" value="UniProtKB-KW"/>
</dbReference>
<dbReference type="Gene3D" id="2.60.120.260">
    <property type="entry name" value="Galactose-binding domain-like"/>
    <property type="match status" value="1"/>
</dbReference>
<dbReference type="SUPFAM" id="SSF50952">
    <property type="entry name" value="Soluble quinoprotein glucose dehydrogenase"/>
    <property type="match status" value="1"/>
</dbReference>
<evidence type="ECO:0000313" key="8">
    <source>
        <dbReference type="Proteomes" id="UP000501812"/>
    </source>
</evidence>